<name>A0ACC1JAQ8_9FUNG</name>
<accession>A0ACC1JAQ8</accession>
<comment type="caution">
    <text evidence="1">The sequence shown here is derived from an EMBL/GenBank/DDBJ whole genome shotgun (WGS) entry which is preliminary data.</text>
</comment>
<evidence type="ECO:0000313" key="2">
    <source>
        <dbReference type="Proteomes" id="UP001150603"/>
    </source>
</evidence>
<keyword evidence="2" id="KW-1185">Reference proteome</keyword>
<organism evidence="1 2">
    <name type="scientific">Linderina macrospora</name>
    <dbReference type="NCBI Taxonomy" id="4868"/>
    <lineage>
        <taxon>Eukaryota</taxon>
        <taxon>Fungi</taxon>
        <taxon>Fungi incertae sedis</taxon>
        <taxon>Zoopagomycota</taxon>
        <taxon>Kickxellomycotina</taxon>
        <taxon>Kickxellomycetes</taxon>
        <taxon>Kickxellales</taxon>
        <taxon>Kickxellaceae</taxon>
        <taxon>Linderina</taxon>
    </lineage>
</organism>
<reference evidence="1" key="1">
    <citation type="submission" date="2022-07" db="EMBL/GenBank/DDBJ databases">
        <title>Phylogenomic reconstructions and comparative analyses of Kickxellomycotina fungi.</title>
        <authorList>
            <person name="Reynolds N.K."/>
            <person name="Stajich J.E."/>
            <person name="Barry K."/>
            <person name="Grigoriev I.V."/>
            <person name="Crous P."/>
            <person name="Smith M.E."/>
        </authorList>
    </citation>
    <scope>NUCLEOTIDE SEQUENCE</scope>
    <source>
        <strain evidence="1">NRRL 5244</strain>
    </source>
</reference>
<evidence type="ECO:0000313" key="1">
    <source>
        <dbReference type="EMBL" id="KAJ1944160.1"/>
    </source>
</evidence>
<dbReference type="Proteomes" id="UP001150603">
    <property type="component" value="Unassembled WGS sequence"/>
</dbReference>
<dbReference type="EMBL" id="JANBPW010001525">
    <property type="protein sequence ID" value="KAJ1944160.1"/>
    <property type="molecule type" value="Genomic_DNA"/>
</dbReference>
<sequence length="303" mass="32452">MTISAVKNVALVGGTGVTGAFFIDEFQKSGKDFNVTLIVRNESADAARAKFAELPQFTVRGVDYTNETDLVDALTGNDAVLSLIGGAGLGTEQVALVKAASKAGVKYFIPSEFGSDISYPDNAALPIFSPKHAVRQALEASDLGYIYVVTGFFADFFLNPFYNWDLENLSVVVPGDGSAKASFILRADVAKYTIAVLKRADELRNTTVRVTADTLSFNDWVAKIEGVSGKKVAVTTELLEEIGTKIDADIKATGGWTTIGDQLRQAIGKGDGRIDKGENKLDNGNFPDVIPASIDEYVQSLFN</sequence>
<protein>
    <submittedName>
        <fullName evidence="1">Uncharacterized protein</fullName>
    </submittedName>
</protein>
<gene>
    <name evidence="1" type="ORF">FBU59_002679</name>
</gene>
<proteinExistence type="predicted"/>